<gene>
    <name evidence="4" type="ORF">HNQ45_000683</name>
</gene>
<dbReference type="SUPFAM" id="SSF54637">
    <property type="entry name" value="Thioesterase/thiol ester dehydrase-isomerase"/>
    <property type="match status" value="1"/>
</dbReference>
<organism evidence="4 5">
    <name type="scientific">Nosocomiicoccus ampullae</name>
    <dbReference type="NCBI Taxonomy" id="489910"/>
    <lineage>
        <taxon>Bacteria</taxon>
        <taxon>Bacillati</taxon>
        <taxon>Bacillota</taxon>
        <taxon>Bacilli</taxon>
        <taxon>Bacillales</taxon>
        <taxon>Staphylococcaceae</taxon>
        <taxon>Nosocomiicoccus</taxon>
    </lineage>
</organism>
<accession>A0A9Q2HF60</accession>
<dbReference type="EMBL" id="JACHHF010000003">
    <property type="protein sequence ID" value="MBB5175808.1"/>
    <property type="molecule type" value="Genomic_DNA"/>
</dbReference>
<dbReference type="NCBIfam" id="TIGR00369">
    <property type="entry name" value="unchar_dom_1"/>
    <property type="match status" value="1"/>
</dbReference>
<protein>
    <submittedName>
        <fullName evidence="4">Uncharacterized protein (TIGR00369 family)</fullName>
    </submittedName>
</protein>
<dbReference type="InterPro" id="IPR006683">
    <property type="entry name" value="Thioestr_dom"/>
</dbReference>
<sequence>MTNLLETFNIEIVQLNKEQVVIAVDVTEDMKQPFGVIHGGMNAVLIETAISLGGIENIEDGHATGVEINVNHIRPVSTGRLITTATPVHIGMNTQIWTAEIENNDGKTTAVGRMTLMNVKN</sequence>
<dbReference type="AlphaFoldDB" id="A0A9Q2HF60"/>
<evidence type="ECO:0000313" key="5">
    <source>
        <dbReference type="Proteomes" id="UP000579136"/>
    </source>
</evidence>
<dbReference type="GO" id="GO:0005829">
    <property type="term" value="C:cytosol"/>
    <property type="evidence" value="ECO:0007669"/>
    <property type="project" value="TreeGrafter"/>
</dbReference>
<keyword evidence="5" id="KW-1185">Reference proteome</keyword>
<dbReference type="RefSeq" id="WP_183673438.1">
    <property type="nucleotide sequence ID" value="NZ_CBCRYX010000002.1"/>
</dbReference>
<keyword evidence="2" id="KW-0378">Hydrolase</keyword>
<dbReference type="PANTHER" id="PTHR43240">
    <property type="entry name" value="1,4-DIHYDROXY-2-NAPHTHOYL-COA THIOESTERASE 1"/>
    <property type="match status" value="1"/>
</dbReference>
<dbReference type="GO" id="GO:0061522">
    <property type="term" value="F:1,4-dihydroxy-2-naphthoyl-CoA thioesterase activity"/>
    <property type="evidence" value="ECO:0007669"/>
    <property type="project" value="TreeGrafter"/>
</dbReference>
<dbReference type="InterPro" id="IPR029069">
    <property type="entry name" value="HotDog_dom_sf"/>
</dbReference>
<dbReference type="InterPro" id="IPR003736">
    <property type="entry name" value="PAAI_dom"/>
</dbReference>
<evidence type="ECO:0000259" key="3">
    <source>
        <dbReference type="Pfam" id="PF03061"/>
    </source>
</evidence>
<dbReference type="Pfam" id="PF03061">
    <property type="entry name" value="4HBT"/>
    <property type="match status" value="1"/>
</dbReference>
<dbReference type="Proteomes" id="UP000579136">
    <property type="component" value="Unassembled WGS sequence"/>
</dbReference>
<dbReference type="Gene3D" id="3.10.129.10">
    <property type="entry name" value="Hotdog Thioesterase"/>
    <property type="match status" value="1"/>
</dbReference>
<comment type="similarity">
    <text evidence="1">Belongs to the thioesterase PaaI family.</text>
</comment>
<reference evidence="4 5" key="1">
    <citation type="submission" date="2020-08" db="EMBL/GenBank/DDBJ databases">
        <title>Genomic Encyclopedia of Type Strains, Phase IV (KMG-IV): sequencing the most valuable type-strain genomes for metagenomic binning, comparative biology and taxonomic classification.</title>
        <authorList>
            <person name="Goeker M."/>
        </authorList>
    </citation>
    <scope>NUCLEOTIDE SEQUENCE [LARGE SCALE GENOMIC DNA]</scope>
    <source>
        <strain evidence="4 5">DSM 19163</strain>
    </source>
</reference>
<evidence type="ECO:0000256" key="1">
    <source>
        <dbReference type="ARBA" id="ARBA00008324"/>
    </source>
</evidence>
<dbReference type="CDD" id="cd03443">
    <property type="entry name" value="PaaI_thioesterase"/>
    <property type="match status" value="1"/>
</dbReference>
<evidence type="ECO:0000313" key="4">
    <source>
        <dbReference type="EMBL" id="MBB5175808.1"/>
    </source>
</evidence>
<feature type="domain" description="Thioesterase" evidence="3">
    <location>
        <begin position="34"/>
        <end position="109"/>
    </location>
</feature>
<evidence type="ECO:0000256" key="2">
    <source>
        <dbReference type="ARBA" id="ARBA00022801"/>
    </source>
</evidence>
<comment type="caution">
    <text evidence="4">The sequence shown here is derived from an EMBL/GenBank/DDBJ whole genome shotgun (WGS) entry which is preliminary data.</text>
</comment>
<name>A0A9Q2HF60_9STAP</name>
<proteinExistence type="inferred from homology"/>
<dbReference type="PANTHER" id="PTHR43240:SF5">
    <property type="entry name" value="1,4-DIHYDROXY-2-NAPHTHOYL-COA THIOESTERASE 1"/>
    <property type="match status" value="1"/>
</dbReference>